<dbReference type="Proteomes" id="UP000295673">
    <property type="component" value="Unassembled WGS sequence"/>
</dbReference>
<dbReference type="InterPro" id="IPR036291">
    <property type="entry name" value="NAD(P)-bd_dom_sf"/>
</dbReference>
<dbReference type="EMBL" id="SMGR01000003">
    <property type="protein sequence ID" value="TCL00790.1"/>
    <property type="molecule type" value="Genomic_DNA"/>
</dbReference>
<protein>
    <submittedName>
        <fullName evidence="4">Putative dehydrogenase</fullName>
    </submittedName>
</protein>
<sequence length="334" mass="36922">MKFGAIGIDHRHIFGMATNMIDEGAEFAGWWTDGDPEPLQGFQKRFPDVPRRFEAKALLGDPEIDLILISCIPRDRAGWAIKAMEAGKDVMVDKPGCTTLEQLDAISETVKRTGRIWSIDFSERFEVPCVTRAAELVQAGAIGKVVQTVGLGPHRLNRATRPDWFFERDAFGGIITDIGSHQIDQFLYFTGSTDAQIMHASVDNIGNPKDPGLQDFGEVVLKSPQGRGYIRLDWFTPDGLPTWGDGRLTILGTDGYIELRKYVDAGVSDSTDSLILVNGQRHEKIDASESGMPYFARLMADIRDRTETAMPQAHAIKVMELAIKAQALAEGLEN</sequence>
<name>A0A4R1N302_9RHOB</name>
<dbReference type="GO" id="GO:0000166">
    <property type="term" value="F:nucleotide binding"/>
    <property type="evidence" value="ECO:0007669"/>
    <property type="project" value="InterPro"/>
</dbReference>
<dbReference type="PANTHER" id="PTHR43818">
    <property type="entry name" value="BCDNA.GH03377"/>
    <property type="match status" value="1"/>
</dbReference>
<dbReference type="RefSeq" id="WP_207911344.1">
    <property type="nucleotide sequence ID" value="NZ_SMGR01000003.1"/>
</dbReference>
<dbReference type="GO" id="GO:0016491">
    <property type="term" value="F:oxidoreductase activity"/>
    <property type="evidence" value="ECO:0007669"/>
    <property type="project" value="UniProtKB-KW"/>
</dbReference>
<evidence type="ECO:0000259" key="2">
    <source>
        <dbReference type="Pfam" id="PF01408"/>
    </source>
</evidence>
<evidence type="ECO:0000313" key="5">
    <source>
        <dbReference type="Proteomes" id="UP000295673"/>
    </source>
</evidence>
<evidence type="ECO:0000256" key="1">
    <source>
        <dbReference type="ARBA" id="ARBA00023002"/>
    </source>
</evidence>
<keyword evidence="5" id="KW-1185">Reference proteome</keyword>
<accession>A0A4R1N302</accession>
<dbReference type="SUPFAM" id="SSF55347">
    <property type="entry name" value="Glyceraldehyde-3-phosphate dehydrogenase-like, C-terminal domain"/>
    <property type="match status" value="1"/>
</dbReference>
<dbReference type="Pfam" id="PF22725">
    <property type="entry name" value="GFO_IDH_MocA_C3"/>
    <property type="match status" value="1"/>
</dbReference>
<dbReference type="Gene3D" id="3.40.50.720">
    <property type="entry name" value="NAD(P)-binding Rossmann-like Domain"/>
    <property type="match status" value="1"/>
</dbReference>
<dbReference type="SUPFAM" id="SSF51735">
    <property type="entry name" value="NAD(P)-binding Rossmann-fold domains"/>
    <property type="match status" value="1"/>
</dbReference>
<keyword evidence="1" id="KW-0560">Oxidoreductase</keyword>
<dbReference type="InterPro" id="IPR050463">
    <property type="entry name" value="Gfo/Idh/MocA_oxidrdct_glycsds"/>
</dbReference>
<proteinExistence type="predicted"/>
<dbReference type="InterPro" id="IPR055170">
    <property type="entry name" value="GFO_IDH_MocA-like_dom"/>
</dbReference>
<reference evidence="4 5" key="1">
    <citation type="submission" date="2019-03" db="EMBL/GenBank/DDBJ databases">
        <title>Genomic Encyclopedia of Archaeal and Bacterial Type Strains, Phase II (KMG-II): from individual species to whole genera.</title>
        <authorList>
            <person name="Goeker M."/>
        </authorList>
    </citation>
    <scope>NUCLEOTIDE SEQUENCE [LARGE SCALE GENOMIC DNA]</scope>
    <source>
        <strain evidence="4 5">DSM 26433</strain>
    </source>
</reference>
<dbReference type="InterPro" id="IPR000683">
    <property type="entry name" value="Gfo/Idh/MocA-like_OxRdtase_N"/>
</dbReference>
<dbReference type="Pfam" id="PF01408">
    <property type="entry name" value="GFO_IDH_MocA"/>
    <property type="match status" value="1"/>
</dbReference>
<feature type="domain" description="Gfo/Idh/MocA-like oxidoreductase N-terminal" evidence="2">
    <location>
        <begin position="54"/>
        <end position="120"/>
    </location>
</feature>
<evidence type="ECO:0000259" key="3">
    <source>
        <dbReference type="Pfam" id="PF22725"/>
    </source>
</evidence>
<feature type="domain" description="GFO/IDH/MocA-like oxidoreductase" evidence="3">
    <location>
        <begin position="131"/>
        <end position="258"/>
    </location>
</feature>
<evidence type="ECO:0000313" key="4">
    <source>
        <dbReference type="EMBL" id="TCL00790.1"/>
    </source>
</evidence>
<dbReference type="AlphaFoldDB" id="A0A4R1N302"/>
<dbReference type="Gene3D" id="3.30.360.10">
    <property type="entry name" value="Dihydrodipicolinate Reductase, domain 2"/>
    <property type="match status" value="1"/>
</dbReference>
<dbReference type="PANTHER" id="PTHR43818:SF11">
    <property type="entry name" value="BCDNA.GH03377"/>
    <property type="match status" value="1"/>
</dbReference>
<gene>
    <name evidence="4" type="ORF">BXY66_3437</name>
</gene>
<comment type="caution">
    <text evidence="4">The sequence shown here is derived from an EMBL/GenBank/DDBJ whole genome shotgun (WGS) entry which is preliminary data.</text>
</comment>
<organism evidence="4 5">
    <name type="scientific">Shimia isoporae</name>
    <dbReference type="NCBI Taxonomy" id="647720"/>
    <lineage>
        <taxon>Bacteria</taxon>
        <taxon>Pseudomonadati</taxon>
        <taxon>Pseudomonadota</taxon>
        <taxon>Alphaproteobacteria</taxon>
        <taxon>Rhodobacterales</taxon>
        <taxon>Roseobacteraceae</taxon>
    </lineage>
</organism>